<reference evidence="1" key="1">
    <citation type="journal article" date="2012" name="Nature">
        <title>The oyster genome reveals stress adaptation and complexity of shell formation.</title>
        <authorList>
            <person name="Zhang G."/>
            <person name="Fang X."/>
            <person name="Guo X."/>
            <person name="Li L."/>
            <person name="Luo R."/>
            <person name="Xu F."/>
            <person name="Yang P."/>
            <person name="Zhang L."/>
            <person name="Wang X."/>
            <person name="Qi H."/>
            <person name="Xiong Z."/>
            <person name="Que H."/>
            <person name="Xie Y."/>
            <person name="Holland P.W."/>
            <person name="Paps J."/>
            <person name="Zhu Y."/>
            <person name="Wu F."/>
            <person name="Chen Y."/>
            <person name="Wang J."/>
            <person name="Peng C."/>
            <person name="Meng J."/>
            <person name="Yang L."/>
            <person name="Liu J."/>
            <person name="Wen B."/>
            <person name="Zhang N."/>
            <person name="Huang Z."/>
            <person name="Zhu Q."/>
            <person name="Feng Y."/>
            <person name="Mount A."/>
            <person name="Hedgecock D."/>
            <person name="Xu Z."/>
            <person name="Liu Y."/>
            <person name="Domazet-Loso T."/>
            <person name="Du Y."/>
            <person name="Sun X."/>
            <person name="Zhang S."/>
            <person name="Liu B."/>
            <person name="Cheng P."/>
            <person name="Jiang X."/>
            <person name="Li J."/>
            <person name="Fan D."/>
            <person name="Wang W."/>
            <person name="Fu W."/>
            <person name="Wang T."/>
            <person name="Wang B."/>
            <person name="Zhang J."/>
            <person name="Peng Z."/>
            <person name="Li Y."/>
            <person name="Li N."/>
            <person name="Wang J."/>
            <person name="Chen M."/>
            <person name="He Y."/>
            <person name="Tan F."/>
            <person name="Song X."/>
            <person name="Zheng Q."/>
            <person name="Huang R."/>
            <person name="Yang H."/>
            <person name="Du X."/>
            <person name="Chen L."/>
            <person name="Yang M."/>
            <person name="Gaffney P.M."/>
            <person name="Wang S."/>
            <person name="Luo L."/>
            <person name="She Z."/>
            <person name="Ming Y."/>
            <person name="Huang W."/>
            <person name="Zhang S."/>
            <person name="Huang B."/>
            <person name="Zhang Y."/>
            <person name="Qu T."/>
            <person name="Ni P."/>
            <person name="Miao G."/>
            <person name="Wang J."/>
            <person name="Wang Q."/>
            <person name="Steinberg C.E."/>
            <person name="Wang H."/>
            <person name="Li N."/>
            <person name="Qian L."/>
            <person name="Zhang G."/>
            <person name="Li Y."/>
            <person name="Yang H."/>
            <person name="Liu X."/>
            <person name="Wang J."/>
            <person name="Yin Y."/>
            <person name="Wang J."/>
        </authorList>
    </citation>
    <scope>NUCLEOTIDE SEQUENCE [LARGE SCALE GENOMIC DNA]</scope>
    <source>
        <strain evidence="1">05x7-T-G4-1.051#20</strain>
    </source>
</reference>
<name>K1PUS0_MAGGI</name>
<sequence length="67" mass="7560">MPTHLAWTKRLACYTIEIYGTINKMLSETMSEKGNGDWPGAHPSARGSELTRTLEKIPRQLRNEGKS</sequence>
<organism evidence="1">
    <name type="scientific">Magallana gigas</name>
    <name type="common">Pacific oyster</name>
    <name type="synonym">Crassostrea gigas</name>
    <dbReference type="NCBI Taxonomy" id="29159"/>
    <lineage>
        <taxon>Eukaryota</taxon>
        <taxon>Metazoa</taxon>
        <taxon>Spiralia</taxon>
        <taxon>Lophotrochozoa</taxon>
        <taxon>Mollusca</taxon>
        <taxon>Bivalvia</taxon>
        <taxon>Autobranchia</taxon>
        <taxon>Pteriomorphia</taxon>
        <taxon>Ostreida</taxon>
        <taxon>Ostreoidea</taxon>
        <taxon>Ostreidae</taxon>
        <taxon>Magallana</taxon>
    </lineage>
</organism>
<evidence type="ECO:0000313" key="1">
    <source>
        <dbReference type="EMBL" id="EKC22714.1"/>
    </source>
</evidence>
<dbReference type="AlphaFoldDB" id="K1PUS0"/>
<dbReference type="HOGENOM" id="CLU_2814921_0_0_1"/>
<proteinExistence type="predicted"/>
<gene>
    <name evidence="1" type="ORF">CGI_10001629</name>
</gene>
<dbReference type="EMBL" id="JH818424">
    <property type="protein sequence ID" value="EKC22714.1"/>
    <property type="molecule type" value="Genomic_DNA"/>
</dbReference>
<protein>
    <submittedName>
        <fullName evidence="1">Uncharacterized protein</fullName>
    </submittedName>
</protein>
<accession>K1PUS0</accession>
<dbReference type="InParanoid" id="K1PUS0"/>